<organism evidence="1">
    <name type="scientific">Vecturithrix granuli</name>
    <dbReference type="NCBI Taxonomy" id="1499967"/>
    <lineage>
        <taxon>Bacteria</taxon>
        <taxon>Candidatus Moduliflexota</taxon>
        <taxon>Candidatus Vecturitrichia</taxon>
        <taxon>Candidatus Vecturitrichales</taxon>
        <taxon>Candidatus Vecturitrichaceae</taxon>
        <taxon>Candidatus Vecturithrix</taxon>
    </lineage>
</organism>
<dbReference type="InterPro" id="IPR009387">
    <property type="entry name" value="HigB-2"/>
</dbReference>
<proteinExistence type="predicted"/>
<gene>
    <name evidence="1" type="ORF">U27_02412</name>
</gene>
<reference evidence="1" key="1">
    <citation type="journal article" date="2015" name="PeerJ">
        <title>First genomic representation of candidate bacterial phylum KSB3 points to enhanced environmental sensing as a trigger of wastewater bulking.</title>
        <authorList>
            <person name="Sekiguchi Y."/>
            <person name="Ohashi A."/>
            <person name="Parks D.H."/>
            <person name="Yamauchi T."/>
            <person name="Tyson G.W."/>
            <person name="Hugenholtz P."/>
        </authorList>
    </citation>
    <scope>NUCLEOTIDE SEQUENCE [LARGE SCALE GENOMIC DNA]</scope>
</reference>
<dbReference type="Proteomes" id="UP000030661">
    <property type="component" value="Unassembled WGS sequence"/>
</dbReference>
<dbReference type="eggNOG" id="COG4737">
    <property type="taxonomic scope" value="Bacteria"/>
</dbReference>
<dbReference type="HOGENOM" id="CLU_110687_1_0_0"/>
<protein>
    <submittedName>
        <fullName evidence="1">RelE-like Cytotoxic translational repressor of toxin-antitoxin stability system</fullName>
    </submittedName>
</protein>
<keyword evidence="2" id="KW-1185">Reference proteome</keyword>
<dbReference type="PIRSF" id="PIRSF039032">
    <property type="entry name" value="HigB-2"/>
    <property type="match status" value="1"/>
</dbReference>
<accession>A0A0S6WB89</accession>
<dbReference type="STRING" id="1499967.U27_02412"/>
<sequence length="110" mass="12545">MTVVELPEYVRRAKKLLQEEERDNLLNYLASHPTAGDILEGTGGIRKLRWKREGIGKSGGVRVIYYYQNERYPVFLLTIFGKSEQANVSKAERNALAKMIDALLASYEKP</sequence>
<dbReference type="Pfam" id="PF06296">
    <property type="entry name" value="RelE"/>
    <property type="match status" value="1"/>
</dbReference>
<name>A0A0S6WB89_VECG1</name>
<evidence type="ECO:0000313" key="2">
    <source>
        <dbReference type="Proteomes" id="UP000030661"/>
    </source>
</evidence>
<dbReference type="EMBL" id="DF820463">
    <property type="protein sequence ID" value="GAK55578.1"/>
    <property type="molecule type" value="Genomic_DNA"/>
</dbReference>
<dbReference type="AlphaFoldDB" id="A0A0S6WB89"/>
<evidence type="ECO:0000313" key="1">
    <source>
        <dbReference type="EMBL" id="GAK55578.1"/>
    </source>
</evidence>